<proteinExistence type="predicted"/>
<dbReference type="InterPro" id="IPR018061">
    <property type="entry name" value="Retropepsins"/>
</dbReference>
<evidence type="ECO:0000313" key="3">
    <source>
        <dbReference type="EnsemblPlants" id="cds.evm.model.06.1318"/>
    </source>
</evidence>
<dbReference type="AlphaFoldDB" id="A0A803PTZ1"/>
<feature type="domain" description="Retropepsins" evidence="2">
    <location>
        <begin position="79"/>
        <end position="161"/>
    </location>
</feature>
<dbReference type="Proteomes" id="UP000596661">
    <property type="component" value="Chromosome 6"/>
</dbReference>
<keyword evidence="1" id="KW-0378">Hydrolase</keyword>
<organism evidence="3 4">
    <name type="scientific">Cannabis sativa</name>
    <name type="common">Hemp</name>
    <name type="synonym">Marijuana</name>
    <dbReference type="NCBI Taxonomy" id="3483"/>
    <lineage>
        <taxon>Eukaryota</taxon>
        <taxon>Viridiplantae</taxon>
        <taxon>Streptophyta</taxon>
        <taxon>Embryophyta</taxon>
        <taxon>Tracheophyta</taxon>
        <taxon>Spermatophyta</taxon>
        <taxon>Magnoliopsida</taxon>
        <taxon>eudicotyledons</taxon>
        <taxon>Gunneridae</taxon>
        <taxon>Pentapetalae</taxon>
        <taxon>rosids</taxon>
        <taxon>fabids</taxon>
        <taxon>Rosales</taxon>
        <taxon>Cannabaceae</taxon>
        <taxon>Cannabis</taxon>
    </lineage>
</organism>
<dbReference type="Gramene" id="evm.model.06.1318">
    <property type="protein sequence ID" value="cds.evm.model.06.1318"/>
    <property type="gene ID" value="evm.TU.06.1318"/>
</dbReference>
<dbReference type="Pfam" id="PF00077">
    <property type="entry name" value="RVP"/>
    <property type="match status" value="1"/>
</dbReference>
<dbReference type="SUPFAM" id="SSF50630">
    <property type="entry name" value="Acid proteases"/>
    <property type="match status" value="1"/>
</dbReference>
<dbReference type="EMBL" id="UZAU01000599">
    <property type="status" value="NOT_ANNOTATED_CDS"/>
    <property type="molecule type" value="Genomic_DNA"/>
</dbReference>
<name>A0A803PTZ1_CANSA</name>
<protein>
    <recommendedName>
        <fullName evidence="2">Retropepsins domain-containing protein</fullName>
    </recommendedName>
</protein>
<evidence type="ECO:0000259" key="2">
    <source>
        <dbReference type="Pfam" id="PF00077"/>
    </source>
</evidence>
<accession>A0A803PTZ1</accession>
<sequence length="164" mass="18430">MITHIEDATGVSLYDNDVESVFSVKDEISPNTMCALQLSYDSNDDRYGGLFNMHPFPAGQPIPIAKMHVIPRKYSQPIKVAAFFDTGASYTIINSDILPPNYGSKKKQYFHVVNNQVLRTELISKSIKLQFFPGCSVVHRVIGSKLPRKDLIMGFDLYTKKKGL</sequence>
<reference evidence="3" key="1">
    <citation type="submission" date="2018-11" db="EMBL/GenBank/DDBJ databases">
        <authorList>
            <person name="Grassa J C."/>
        </authorList>
    </citation>
    <scope>NUCLEOTIDE SEQUENCE [LARGE SCALE GENOMIC DNA]</scope>
</reference>
<dbReference type="GO" id="GO:0016787">
    <property type="term" value="F:hydrolase activity"/>
    <property type="evidence" value="ECO:0007669"/>
    <property type="project" value="UniProtKB-KW"/>
</dbReference>
<evidence type="ECO:0000256" key="1">
    <source>
        <dbReference type="ARBA" id="ARBA00022801"/>
    </source>
</evidence>
<reference evidence="3" key="2">
    <citation type="submission" date="2021-03" db="UniProtKB">
        <authorList>
            <consortium name="EnsemblPlants"/>
        </authorList>
    </citation>
    <scope>IDENTIFICATION</scope>
</reference>
<keyword evidence="4" id="KW-1185">Reference proteome</keyword>
<dbReference type="InterPro" id="IPR021109">
    <property type="entry name" value="Peptidase_aspartic_dom_sf"/>
</dbReference>
<evidence type="ECO:0000313" key="4">
    <source>
        <dbReference type="Proteomes" id="UP000596661"/>
    </source>
</evidence>
<dbReference type="EnsemblPlants" id="evm.model.06.1318">
    <property type="protein sequence ID" value="cds.evm.model.06.1318"/>
    <property type="gene ID" value="evm.TU.06.1318"/>
</dbReference>